<dbReference type="Pfam" id="PF13412">
    <property type="entry name" value="HTH_24"/>
    <property type="match status" value="1"/>
</dbReference>
<protein>
    <submittedName>
        <fullName evidence="2">Winged helix-turn-helix transcriptional regulator</fullName>
    </submittedName>
</protein>
<dbReference type="RefSeq" id="WP_132319785.1">
    <property type="nucleotide sequence ID" value="NZ_SMKR01000047.1"/>
</dbReference>
<dbReference type="InterPro" id="IPR036388">
    <property type="entry name" value="WH-like_DNA-bd_sf"/>
</dbReference>
<feature type="domain" description="HTH marR-type" evidence="1">
    <location>
        <begin position="14"/>
        <end position="145"/>
    </location>
</feature>
<name>A0A4R4X7E7_9ACTN</name>
<dbReference type="InterPro" id="IPR036390">
    <property type="entry name" value="WH_DNA-bd_sf"/>
</dbReference>
<keyword evidence="3" id="KW-1185">Reference proteome</keyword>
<comment type="caution">
    <text evidence="2">The sequence shown here is derived from an EMBL/GenBank/DDBJ whole genome shotgun (WGS) entry which is preliminary data.</text>
</comment>
<dbReference type="Gene3D" id="1.10.10.10">
    <property type="entry name" value="Winged helix-like DNA-binding domain superfamily/Winged helix DNA-binding domain"/>
    <property type="match status" value="1"/>
</dbReference>
<evidence type="ECO:0000313" key="2">
    <source>
        <dbReference type="EMBL" id="TDD26334.1"/>
    </source>
</evidence>
<evidence type="ECO:0000259" key="1">
    <source>
        <dbReference type="PROSITE" id="PS50995"/>
    </source>
</evidence>
<gene>
    <name evidence="2" type="ORF">E1218_13215</name>
</gene>
<dbReference type="SMART" id="SM00347">
    <property type="entry name" value="HTH_MARR"/>
    <property type="match status" value="1"/>
</dbReference>
<sequence length="152" mass="16023">MADVPGRPQPPAMLGNLTFVLAMAGGSARVRVEEVLSAFGIGLRGLGILAHLAVEPDLSYSALARRSNVTVQTMTASIKALQTSGFIAPRDPTRAGRAARLLLTEYGRQTLAAVDEAVAAMSDDWLPLDAAERKILAALLAKVVRATVERST</sequence>
<reference evidence="2 3" key="1">
    <citation type="submission" date="2019-02" db="EMBL/GenBank/DDBJ databases">
        <title>Draft genome sequences of novel Actinobacteria.</title>
        <authorList>
            <person name="Sahin N."/>
            <person name="Ay H."/>
            <person name="Saygin H."/>
        </authorList>
    </citation>
    <scope>NUCLEOTIDE SEQUENCE [LARGE SCALE GENOMIC DNA]</scope>
    <source>
        <strain evidence="2 3">16K104</strain>
    </source>
</reference>
<dbReference type="GO" id="GO:0003700">
    <property type="term" value="F:DNA-binding transcription factor activity"/>
    <property type="evidence" value="ECO:0007669"/>
    <property type="project" value="InterPro"/>
</dbReference>
<organism evidence="2 3">
    <name type="scientific">Kribbella turkmenica</name>
    <dbReference type="NCBI Taxonomy" id="2530375"/>
    <lineage>
        <taxon>Bacteria</taxon>
        <taxon>Bacillati</taxon>
        <taxon>Actinomycetota</taxon>
        <taxon>Actinomycetes</taxon>
        <taxon>Propionibacteriales</taxon>
        <taxon>Kribbellaceae</taxon>
        <taxon>Kribbella</taxon>
    </lineage>
</organism>
<dbReference type="SUPFAM" id="SSF46785">
    <property type="entry name" value="Winged helix' DNA-binding domain"/>
    <property type="match status" value="1"/>
</dbReference>
<dbReference type="Proteomes" id="UP000295172">
    <property type="component" value="Unassembled WGS sequence"/>
</dbReference>
<dbReference type="PROSITE" id="PS50995">
    <property type="entry name" value="HTH_MARR_2"/>
    <property type="match status" value="1"/>
</dbReference>
<evidence type="ECO:0000313" key="3">
    <source>
        <dbReference type="Proteomes" id="UP000295172"/>
    </source>
</evidence>
<dbReference type="InterPro" id="IPR000835">
    <property type="entry name" value="HTH_MarR-typ"/>
</dbReference>
<dbReference type="EMBL" id="SMKR01000047">
    <property type="protein sequence ID" value="TDD26334.1"/>
    <property type="molecule type" value="Genomic_DNA"/>
</dbReference>
<dbReference type="AlphaFoldDB" id="A0A4R4X7E7"/>
<accession>A0A4R4X7E7</accession>
<proteinExistence type="predicted"/>
<dbReference type="OrthoDB" id="3177763at2"/>